<dbReference type="GO" id="GO:0009279">
    <property type="term" value="C:cell outer membrane"/>
    <property type="evidence" value="ECO:0007669"/>
    <property type="project" value="UniProtKB-SubCell"/>
</dbReference>
<dbReference type="Gene3D" id="1.25.40.390">
    <property type="match status" value="1"/>
</dbReference>
<evidence type="ECO:0000256" key="1">
    <source>
        <dbReference type="ARBA" id="ARBA00004442"/>
    </source>
</evidence>
<keyword evidence="4" id="KW-0472">Membrane</keyword>
<dbReference type="Pfam" id="PF07980">
    <property type="entry name" value="SusD_RagB"/>
    <property type="match status" value="1"/>
</dbReference>
<dbReference type="InterPro" id="IPR033985">
    <property type="entry name" value="SusD-like_N"/>
</dbReference>
<evidence type="ECO:0000259" key="6">
    <source>
        <dbReference type="Pfam" id="PF07980"/>
    </source>
</evidence>
<keyword evidence="9" id="KW-1185">Reference proteome</keyword>
<keyword evidence="3" id="KW-0732">Signal</keyword>
<evidence type="ECO:0000313" key="8">
    <source>
        <dbReference type="EMBL" id="SDK43939.1"/>
    </source>
</evidence>
<protein>
    <submittedName>
        <fullName evidence="8">Starch-binding associating with outer membrane</fullName>
    </submittedName>
</protein>
<comment type="similarity">
    <text evidence="2">Belongs to the SusD family.</text>
</comment>
<dbReference type="Proteomes" id="UP000198510">
    <property type="component" value="Unassembled WGS sequence"/>
</dbReference>
<evidence type="ECO:0000256" key="3">
    <source>
        <dbReference type="ARBA" id="ARBA00022729"/>
    </source>
</evidence>
<dbReference type="SUPFAM" id="SSF48452">
    <property type="entry name" value="TPR-like"/>
    <property type="match status" value="1"/>
</dbReference>
<dbReference type="EMBL" id="FNFO01000002">
    <property type="protein sequence ID" value="SDK43939.1"/>
    <property type="molecule type" value="Genomic_DNA"/>
</dbReference>
<evidence type="ECO:0000259" key="7">
    <source>
        <dbReference type="Pfam" id="PF14322"/>
    </source>
</evidence>
<evidence type="ECO:0000313" key="9">
    <source>
        <dbReference type="Proteomes" id="UP000198510"/>
    </source>
</evidence>
<dbReference type="AlphaFoldDB" id="A0A1G9BWX2"/>
<dbReference type="Gene3D" id="1.25.40.10">
    <property type="entry name" value="Tetratricopeptide repeat domain"/>
    <property type="match status" value="1"/>
</dbReference>
<keyword evidence="5" id="KW-0998">Cell outer membrane</keyword>
<dbReference type="STRING" id="1075417.SAMN05421823_102736"/>
<organism evidence="8 9">
    <name type="scientific">Catalinimonas alkaloidigena</name>
    <dbReference type="NCBI Taxonomy" id="1075417"/>
    <lineage>
        <taxon>Bacteria</taxon>
        <taxon>Pseudomonadati</taxon>
        <taxon>Bacteroidota</taxon>
        <taxon>Cytophagia</taxon>
        <taxon>Cytophagales</taxon>
        <taxon>Catalimonadaceae</taxon>
        <taxon>Catalinimonas</taxon>
    </lineage>
</organism>
<accession>A0A1G9BWX2</accession>
<feature type="domain" description="RagB/SusD" evidence="6">
    <location>
        <begin position="369"/>
        <end position="522"/>
    </location>
</feature>
<dbReference type="CDD" id="cd08977">
    <property type="entry name" value="SusD"/>
    <property type="match status" value="1"/>
</dbReference>
<dbReference type="Gene3D" id="1.10.3780.10">
    <property type="entry name" value="SusD-like"/>
    <property type="match status" value="1"/>
</dbReference>
<proteinExistence type="inferred from homology"/>
<sequence>MKQLSHIIAGICMLTLAACTDLDLEPQSSLTSDNAFASPDAYQAFLARVYAGLSVSGQQGPSGDPDIKGIDEGFSNYLRQYWKAQELTTDEAVIGWSDAGLSDYHDHDWTAANQFITALYNRVFYQISISNEFLQETTDEKLDSRAVGEPLRTQIRRFRAEARFLRALSYWHALDLFGPVPFYTETHPHGEAPDQASRQDVFAFVERELLAIEADLYAPRQGPYGRADRAAAWTLLAKLYLNAEVYTGQPRYGDCRVVCEQILGAGVYALTPVYLHLFRADNHTSPEIIFPITFDGLHTQTFGGMTFLTHAAVGGRMDAADYGIDGGWWGLRTTRALVERFPGGSATADGRATFYTDGQTLEIDALSDFTQGYALPKFTNRTAAGAAGSHATFPDTDFPFFRLADVYLMYAEAVVRGGGGDRVRALAYVNQLRERAYGTTEGTLTEADLTLAFLLDERSRELYWEGQRRTDLIRFGQFTTHGRWPWKGGVKEGKPTEAFRELFPLPASELLANPKLIQNPHY</sequence>
<dbReference type="InterPro" id="IPR012944">
    <property type="entry name" value="SusD_RagB_dom"/>
</dbReference>
<comment type="subcellular location">
    <subcellularLocation>
        <location evidence="1">Cell outer membrane</location>
    </subcellularLocation>
</comment>
<evidence type="ECO:0000256" key="5">
    <source>
        <dbReference type="ARBA" id="ARBA00023237"/>
    </source>
</evidence>
<dbReference type="InterPro" id="IPR011990">
    <property type="entry name" value="TPR-like_helical_dom_sf"/>
</dbReference>
<dbReference type="Pfam" id="PF14322">
    <property type="entry name" value="SusD-like_3"/>
    <property type="match status" value="1"/>
</dbReference>
<feature type="domain" description="SusD-like N-terminal" evidence="7">
    <location>
        <begin position="96"/>
        <end position="241"/>
    </location>
</feature>
<evidence type="ECO:0000256" key="4">
    <source>
        <dbReference type="ARBA" id="ARBA00023136"/>
    </source>
</evidence>
<gene>
    <name evidence="8" type="ORF">SAMN05421823_102736</name>
</gene>
<reference evidence="8 9" key="1">
    <citation type="submission" date="2016-10" db="EMBL/GenBank/DDBJ databases">
        <authorList>
            <person name="de Groot N.N."/>
        </authorList>
    </citation>
    <scope>NUCLEOTIDE SEQUENCE [LARGE SCALE GENOMIC DNA]</scope>
    <source>
        <strain evidence="8 9">DSM 25186</strain>
    </source>
</reference>
<dbReference type="OrthoDB" id="9783641at2"/>
<evidence type="ECO:0000256" key="2">
    <source>
        <dbReference type="ARBA" id="ARBA00006275"/>
    </source>
</evidence>
<dbReference type="RefSeq" id="WP_089680630.1">
    <property type="nucleotide sequence ID" value="NZ_FNFO01000002.1"/>
</dbReference>
<dbReference type="PROSITE" id="PS51257">
    <property type="entry name" value="PROKAR_LIPOPROTEIN"/>
    <property type="match status" value="1"/>
</dbReference>
<name>A0A1G9BWX2_9BACT</name>